<feature type="transmembrane region" description="Helical" evidence="4">
    <location>
        <begin position="315"/>
        <end position="333"/>
    </location>
</feature>
<feature type="transmembrane region" description="Helical" evidence="4">
    <location>
        <begin position="55"/>
        <end position="75"/>
    </location>
</feature>
<evidence type="ECO:0000256" key="3">
    <source>
        <dbReference type="ARBA" id="ARBA00023136"/>
    </source>
</evidence>
<protein>
    <submittedName>
        <fullName evidence="6">MFS transporter</fullName>
    </submittedName>
</protein>
<evidence type="ECO:0000256" key="1">
    <source>
        <dbReference type="ARBA" id="ARBA00022692"/>
    </source>
</evidence>
<evidence type="ECO:0000256" key="2">
    <source>
        <dbReference type="ARBA" id="ARBA00022989"/>
    </source>
</evidence>
<evidence type="ECO:0000259" key="5">
    <source>
        <dbReference type="PROSITE" id="PS50850"/>
    </source>
</evidence>
<dbReference type="EMBL" id="QYUJ01000014">
    <property type="protein sequence ID" value="RJF72644.1"/>
    <property type="molecule type" value="Genomic_DNA"/>
</dbReference>
<feature type="transmembrane region" description="Helical" evidence="4">
    <location>
        <begin position="81"/>
        <end position="103"/>
    </location>
</feature>
<sequence length="420" mass="42832">MSRTKDGVVQSGVLRGTELGELFQARHTGGVTDQPAPASAALPLGRLFPLYAAQALATGATTVSTVLASIIMGSLGNEALAGLPSTVIQTSAAFSASFFGALMLRRGRRLGLTLAFMLGTLGAALGFLGAKLHLTPLFLLGAATMGAAQGGYQQARYAAAESVPDNKRGAALGALMLMSVAGSFVMTGFSRPIEQLGTVLGTTPEVAGWLIGGALLGLAAVLITTWQPLTTLQPGKKLNLSVRDAFRTPGVRSTALALATGQGIMVTLMSLTPLRAHHMGMDHAGVAAIISGHILGMFGFGWFTGPLVDRLGLKPGYVAGAFLLAAAALTAPIESHAWLGVSMFLLGLGWNLVFVSGSKALSRTPAAQGVSDSLGYVASGLGTLLGGLIIARAGFPALAHLCAVLALLPLISAARTRPRT</sequence>
<feature type="transmembrane region" description="Helical" evidence="4">
    <location>
        <begin position="397"/>
        <end position="414"/>
    </location>
</feature>
<comment type="caution">
    <text evidence="6">The sequence shown here is derived from an EMBL/GenBank/DDBJ whole genome shotgun (WGS) entry which is preliminary data.</text>
</comment>
<feature type="transmembrane region" description="Helical" evidence="4">
    <location>
        <begin position="283"/>
        <end position="303"/>
    </location>
</feature>
<dbReference type="InterPro" id="IPR020846">
    <property type="entry name" value="MFS_dom"/>
</dbReference>
<dbReference type="PANTHER" id="PTHR23534">
    <property type="entry name" value="MFS PERMEASE"/>
    <property type="match status" value="1"/>
</dbReference>
<keyword evidence="7" id="KW-1185">Reference proteome</keyword>
<evidence type="ECO:0000313" key="7">
    <source>
        <dbReference type="Proteomes" id="UP000286287"/>
    </source>
</evidence>
<dbReference type="InterPro" id="IPR036259">
    <property type="entry name" value="MFS_trans_sf"/>
</dbReference>
<feature type="transmembrane region" description="Helical" evidence="4">
    <location>
        <begin position="339"/>
        <end position="361"/>
    </location>
</feature>
<dbReference type="AlphaFoldDB" id="A0A418V949"/>
<evidence type="ECO:0000313" key="6">
    <source>
        <dbReference type="EMBL" id="RJF72644.1"/>
    </source>
</evidence>
<gene>
    <name evidence="6" type="ORF">D3875_14950</name>
</gene>
<dbReference type="Gene3D" id="1.20.1250.20">
    <property type="entry name" value="MFS general substrate transporter like domains"/>
    <property type="match status" value="1"/>
</dbReference>
<dbReference type="OrthoDB" id="8558006at2"/>
<reference evidence="6 7" key="1">
    <citation type="submission" date="2018-09" db="EMBL/GenBank/DDBJ databases">
        <authorList>
            <person name="Zhu H."/>
        </authorList>
    </citation>
    <scope>NUCLEOTIDE SEQUENCE [LARGE SCALE GENOMIC DNA]</scope>
    <source>
        <strain evidence="6 7">K2S05-167</strain>
    </source>
</reference>
<keyword evidence="2 4" id="KW-1133">Transmembrane helix</keyword>
<dbReference type="PROSITE" id="PS50850">
    <property type="entry name" value="MFS"/>
    <property type="match status" value="1"/>
</dbReference>
<organism evidence="6 7">
    <name type="scientific">Deinococcus cavernae</name>
    <dbReference type="NCBI Taxonomy" id="2320857"/>
    <lineage>
        <taxon>Bacteria</taxon>
        <taxon>Thermotogati</taxon>
        <taxon>Deinococcota</taxon>
        <taxon>Deinococci</taxon>
        <taxon>Deinococcales</taxon>
        <taxon>Deinococcaceae</taxon>
        <taxon>Deinococcus</taxon>
    </lineage>
</organism>
<proteinExistence type="predicted"/>
<feature type="transmembrane region" description="Helical" evidence="4">
    <location>
        <begin position="373"/>
        <end position="391"/>
    </location>
</feature>
<dbReference type="InterPro" id="IPR011701">
    <property type="entry name" value="MFS"/>
</dbReference>
<feature type="transmembrane region" description="Helical" evidence="4">
    <location>
        <begin position="209"/>
        <end position="229"/>
    </location>
</feature>
<dbReference type="Pfam" id="PF07690">
    <property type="entry name" value="MFS_1"/>
    <property type="match status" value="1"/>
</dbReference>
<dbReference type="PANTHER" id="PTHR23534:SF1">
    <property type="entry name" value="MAJOR FACILITATOR SUPERFAMILY PROTEIN"/>
    <property type="match status" value="1"/>
</dbReference>
<feature type="transmembrane region" description="Helical" evidence="4">
    <location>
        <begin position="110"/>
        <end position="128"/>
    </location>
</feature>
<feature type="domain" description="Major facilitator superfamily (MFS) profile" evidence="5">
    <location>
        <begin position="38"/>
        <end position="420"/>
    </location>
</feature>
<name>A0A418V949_9DEIO</name>
<keyword evidence="3 4" id="KW-0472">Membrane</keyword>
<keyword evidence="1 4" id="KW-0812">Transmembrane</keyword>
<accession>A0A418V949</accession>
<dbReference type="SUPFAM" id="SSF103473">
    <property type="entry name" value="MFS general substrate transporter"/>
    <property type="match status" value="1"/>
</dbReference>
<dbReference type="Proteomes" id="UP000286287">
    <property type="component" value="Unassembled WGS sequence"/>
</dbReference>
<dbReference type="GO" id="GO:0022857">
    <property type="term" value="F:transmembrane transporter activity"/>
    <property type="evidence" value="ECO:0007669"/>
    <property type="project" value="InterPro"/>
</dbReference>
<evidence type="ECO:0000256" key="4">
    <source>
        <dbReference type="SAM" id="Phobius"/>
    </source>
</evidence>
<feature type="transmembrane region" description="Helical" evidence="4">
    <location>
        <begin position="172"/>
        <end position="189"/>
    </location>
</feature>